<feature type="region of interest" description="Disordered" evidence="3">
    <location>
        <begin position="488"/>
        <end position="514"/>
    </location>
</feature>
<sequence>MPRRQHEGGDLCAIFIHAGAGFHSHQNEKIHLTAVNDAAKVGMAVLKNGGDATDAVEMAIRLLEDKEITNAGYGSNLTMDGQVECDATLVDHYGRSGAVGAISQVKNPIAVARLVLDESTRPLSLQRVPPNLLVGDGATDFASDKGVPILPHDFLVSHGAKDRWIRWQRDLERARNEETQREAQAQQLAEGGMKDDWAAPVTPISPTPESSGRRPSLTDLPPMTRPLVASTADVPTLSHLHPETATPFRRNGPQHNTPDGNASHDHSSDTATDDSIPLVMPSTKRQKMSDSFDGPSAEEVISTIGVGDDHDAAPTTQVEDHDREDEIYDTVGAIAIDCFGRIAAGSSSGGIGMKHKGRCGPAALVGTGTAVIPVHPQDPTETCVATVCSGTGEHMATTTAAATAADRIYNAIRKENGRLVPCNEDEAMQSVITNDFMNHPGVSNSHCAGAIGILAVKKTREGVYFYFGHNTDSFALASMHSEERKPVCTMSRSRGRGSLAQGGRVSRSRFARMR</sequence>
<dbReference type="InterPro" id="IPR037464">
    <property type="entry name" value="Taspase1"/>
</dbReference>
<dbReference type="CDD" id="cd04514">
    <property type="entry name" value="Taspase1_like"/>
    <property type="match status" value="1"/>
</dbReference>
<dbReference type="PANTHER" id="PTHR10188">
    <property type="entry name" value="L-ASPARAGINASE"/>
    <property type="match status" value="1"/>
</dbReference>
<dbReference type="FunFam" id="3.60.20.30:FF:000007">
    <property type="entry name" value="Similar to threonine aspartase"/>
    <property type="match status" value="1"/>
</dbReference>
<proteinExistence type="predicted"/>
<evidence type="ECO:0000313" key="5">
    <source>
        <dbReference type="Proteomes" id="UP001172673"/>
    </source>
</evidence>
<evidence type="ECO:0000256" key="2">
    <source>
        <dbReference type="PIRSR" id="PIRSR600246-3"/>
    </source>
</evidence>
<feature type="active site" description="Nucleophile" evidence="1">
    <location>
        <position position="330"/>
    </location>
</feature>
<evidence type="ECO:0000256" key="1">
    <source>
        <dbReference type="PIRSR" id="PIRSR600246-1"/>
    </source>
</evidence>
<dbReference type="InterPro" id="IPR000246">
    <property type="entry name" value="Peptidase_T2"/>
</dbReference>
<comment type="caution">
    <text evidence="4">The sequence shown here is derived from an EMBL/GenBank/DDBJ whole genome shotgun (WGS) entry which is preliminary data.</text>
</comment>
<dbReference type="Pfam" id="PF01112">
    <property type="entry name" value="Asparaginase_2"/>
    <property type="match status" value="2"/>
</dbReference>
<dbReference type="PANTHER" id="PTHR10188:SF8">
    <property type="entry name" value="THREONINE ASPARTASE 1"/>
    <property type="match status" value="1"/>
</dbReference>
<name>A0AA38X096_9EURO</name>
<dbReference type="GO" id="GO:0051604">
    <property type="term" value="P:protein maturation"/>
    <property type="evidence" value="ECO:0007669"/>
    <property type="project" value="TreeGrafter"/>
</dbReference>
<protein>
    <submittedName>
        <fullName evidence="4">Uncharacterized protein</fullName>
    </submittedName>
</protein>
<feature type="site" description="Cleavage; by autolysis" evidence="2">
    <location>
        <begin position="329"/>
        <end position="330"/>
    </location>
</feature>
<dbReference type="Gene3D" id="3.60.20.30">
    <property type="entry name" value="(Glycosyl)asparaginase"/>
    <property type="match status" value="1"/>
</dbReference>
<dbReference type="AlphaFoldDB" id="A0AA38X096"/>
<feature type="region of interest" description="Disordered" evidence="3">
    <location>
        <begin position="176"/>
        <end position="277"/>
    </location>
</feature>
<evidence type="ECO:0000313" key="4">
    <source>
        <dbReference type="EMBL" id="KAJ9604406.1"/>
    </source>
</evidence>
<organism evidence="4 5">
    <name type="scientific">Cladophialophora chaetospira</name>
    <dbReference type="NCBI Taxonomy" id="386627"/>
    <lineage>
        <taxon>Eukaryota</taxon>
        <taxon>Fungi</taxon>
        <taxon>Dikarya</taxon>
        <taxon>Ascomycota</taxon>
        <taxon>Pezizomycotina</taxon>
        <taxon>Eurotiomycetes</taxon>
        <taxon>Chaetothyriomycetidae</taxon>
        <taxon>Chaetothyriales</taxon>
        <taxon>Herpotrichiellaceae</taxon>
        <taxon>Cladophialophora</taxon>
    </lineage>
</organism>
<evidence type="ECO:0000256" key="3">
    <source>
        <dbReference type="SAM" id="MobiDB-lite"/>
    </source>
</evidence>
<dbReference type="InterPro" id="IPR029055">
    <property type="entry name" value="Ntn_hydrolases_N"/>
</dbReference>
<reference evidence="4" key="1">
    <citation type="submission" date="2022-10" db="EMBL/GenBank/DDBJ databases">
        <title>Culturing micro-colonial fungi from biological soil crusts in the Mojave desert and describing Neophaeococcomyces mojavensis, and introducing the new genera and species Taxawa tesnikishii.</title>
        <authorList>
            <person name="Kurbessoian T."/>
            <person name="Stajich J.E."/>
        </authorList>
    </citation>
    <scope>NUCLEOTIDE SEQUENCE</scope>
    <source>
        <strain evidence="4">TK_41</strain>
    </source>
</reference>
<dbReference type="GO" id="GO:0005737">
    <property type="term" value="C:cytoplasm"/>
    <property type="evidence" value="ECO:0007669"/>
    <property type="project" value="TreeGrafter"/>
</dbReference>
<dbReference type="SUPFAM" id="SSF56235">
    <property type="entry name" value="N-terminal nucleophile aminohydrolases (Ntn hydrolases)"/>
    <property type="match status" value="1"/>
</dbReference>
<dbReference type="Proteomes" id="UP001172673">
    <property type="component" value="Unassembled WGS sequence"/>
</dbReference>
<accession>A0AA38X096</accession>
<dbReference type="EMBL" id="JAPDRK010000019">
    <property type="protein sequence ID" value="KAJ9604406.1"/>
    <property type="molecule type" value="Genomic_DNA"/>
</dbReference>
<dbReference type="GO" id="GO:0004298">
    <property type="term" value="F:threonine-type endopeptidase activity"/>
    <property type="evidence" value="ECO:0007669"/>
    <property type="project" value="InterPro"/>
</dbReference>
<gene>
    <name evidence="4" type="ORF">H2200_011240</name>
</gene>
<keyword evidence="5" id="KW-1185">Reference proteome</keyword>